<evidence type="ECO:0000256" key="5">
    <source>
        <dbReference type="ARBA" id="ARBA00023273"/>
    </source>
</evidence>
<dbReference type="PANTHER" id="PTHR21490:SF2">
    <property type="entry name" value="ENKURIN DOMAIN-CONTAINING PROTEIN 1"/>
    <property type="match status" value="1"/>
</dbReference>
<dbReference type="PROSITE" id="PS51665">
    <property type="entry name" value="ENKURIN"/>
    <property type="match status" value="1"/>
</dbReference>
<comment type="subcellular location">
    <subcellularLocation>
        <location evidence="1">Cell projection</location>
        <location evidence="1">Cilium</location>
    </subcellularLocation>
    <subcellularLocation>
        <location evidence="2">Cytoplasm</location>
        <location evidence="2">Cytoskeleton</location>
    </subcellularLocation>
</comment>
<dbReference type="PANTHER" id="PTHR21490">
    <property type="entry name" value="ENKURIN-RELATED"/>
    <property type="match status" value="1"/>
</dbReference>
<evidence type="ECO:0000256" key="3">
    <source>
        <dbReference type="ARBA" id="ARBA00022490"/>
    </source>
</evidence>
<feature type="region of interest" description="Disordered" evidence="6">
    <location>
        <begin position="1"/>
        <end position="20"/>
    </location>
</feature>
<dbReference type="Pfam" id="PF13864">
    <property type="entry name" value="Enkurin"/>
    <property type="match status" value="1"/>
</dbReference>
<gene>
    <name evidence="8" type="ORF">GWI33_014001</name>
</gene>
<keyword evidence="9" id="KW-1185">Reference proteome</keyword>
<evidence type="ECO:0000256" key="4">
    <source>
        <dbReference type="ARBA" id="ARBA00023212"/>
    </source>
</evidence>
<keyword evidence="5" id="KW-0966">Cell projection</keyword>
<dbReference type="InterPro" id="IPR027012">
    <property type="entry name" value="Enkurin_dom"/>
</dbReference>
<evidence type="ECO:0000256" key="2">
    <source>
        <dbReference type="ARBA" id="ARBA00004245"/>
    </source>
</evidence>
<dbReference type="AlphaFoldDB" id="A0A834I892"/>
<dbReference type="Proteomes" id="UP000625711">
    <property type="component" value="Unassembled WGS sequence"/>
</dbReference>
<comment type="caution">
    <text evidence="8">The sequence shown here is derived from an EMBL/GenBank/DDBJ whole genome shotgun (WGS) entry which is preliminary data.</text>
</comment>
<accession>A0A834I892</accession>
<evidence type="ECO:0000256" key="6">
    <source>
        <dbReference type="SAM" id="MobiDB-lite"/>
    </source>
</evidence>
<feature type="domain" description="Enkurin" evidence="7">
    <location>
        <begin position="186"/>
        <end position="278"/>
    </location>
</feature>
<name>A0A834I892_RHYFE</name>
<reference evidence="8" key="1">
    <citation type="submission" date="2020-08" db="EMBL/GenBank/DDBJ databases">
        <title>Genome sequencing and assembly of the red palm weevil Rhynchophorus ferrugineus.</title>
        <authorList>
            <person name="Dias G.B."/>
            <person name="Bergman C.M."/>
            <person name="Manee M."/>
        </authorList>
    </citation>
    <scope>NUCLEOTIDE SEQUENCE</scope>
    <source>
        <strain evidence="8">AA-2017</strain>
        <tissue evidence="8">Whole larva</tissue>
    </source>
</reference>
<dbReference type="OrthoDB" id="10264920at2759"/>
<dbReference type="InterPro" id="IPR052102">
    <property type="entry name" value="Enkurin_domain-protein"/>
</dbReference>
<evidence type="ECO:0000259" key="7">
    <source>
        <dbReference type="PROSITE" id="PS51665"/>
    </source>
</evidence>
<sequence length="281" mass="32082">MQGILQEAGVIQPKKKNEKPLDKFRNIAQTVKSKESNLNRSNPILTKINSQQKDNTQAFKNSALATVPKLNKTRSSLKKNEISSVRVVEGSKITHRAMQTEREDDLEHLYESGVIKYPSPSIVRNTLGAVHGGQGDHIDSVTENMENLTTEEKDFIKENKQNIKPRAVKQSPVKVIANAPPNYQRGVVPKYLRDKKEEVAQETEPECPPGHVLLPEEERKETLRVLRQSYADRIQELNMMPVRNDTLKMKKRKMDIEEELKRIDGGIKVFQRPKVFVKINA</sequence>
<evidence type="ECO:0000313" key="8">
    <source>
        <dbReference type="EMBL" id="KAF7273280.1"/>
    </source>
</evidence>
<dbReference type="GO" id="GO:0005929">
    <property type="term" value="C:cilium"/>
    <property type="evidence" value="ECO:0007669"/>
    <property type="project" value="UniProtKB-SubCell"/>
</dbReference>
<evidence type="ECO:0000313" key="9">
    <source>
        <dbReference type="Proteomes" id="UP000625711"/>
    </source>
</evidence>
<organism evidence="8 9">
    <name type="scientific">Rhynchophorus ferrugineus</name>
    <name type="common">Red palm weevil</name>
    <name type="synonym">Curculio ferrugineus</name>
    <dbReference type="NCBI Taxonomy" id="354439"/>
    <lineage>
        <taxon>Eukaryota</taxon>
        <taxon>Metazoa</taxon>
        <taxon>Ecdysozoa</taxon>
        <taxon>Arthropoda</taxon>
        <taxon>Hexapoda</taxon>
        <taxon>Insecta</taxon>
        <taxon>Pterygota</taxon>
        <taxon>Neoptera</taxon>
        <taxon>Endopterygota</taxon>
        <taxon>Coleoptera</taxon>
        <taxon>Polyphaga</taxon>
        <taxon>Cucujiformia</taxon>
        <taxon>Curculionidae</taxon>
        <taxon>Dryophthorinae</taxon>
        <taxon>Rhynchophorus</taxon>
    </lineage>
</organism>
<protein>
    <recommendedName>
        <fullName evidence="7">Enkurin domain-containing protein</fullName>
    </recommendedName>
</protein>
<dbReference type="EMBL" id="JAACXV010013506">
    <property type="protein sequence ID" value="KAF7273280.1"/>
    <property type="molecule type" value="Genomic_DNA"/>
</dbReference>
<keyword evidence="4" id="KW-0206">Cytoskeleton</keyword>
<dbReference type="GO" id="GO:0005881">
    <property type="term" value="C:cytoplasmic microtubule"/>
    <property type="evidence" value="ECO:0007669"/>
    <property type="project" value="TreeGrafter"/>
</dbReference>
<evidence type="ECO:0000256" key="1">
    <source>
        <dbReference type="ARBA" id="ARBA00004138"/>
    </source>
</evidence>
<keyword evidence="3" id="KW-0963">Cytoplasm</keyword>
<proteinExistence type="predicted"/>